<dbReference type="InterPro" id="IPR011009">
    <property type="entry name" value="Kinase-like_dom_sf"/>
</dbReference>
<name>A0AAD7CKP6_9AGAR</name>
<dbReference type="EMBL" id="JARKIF010000001">
    <property type="protein sequence ID" value="KAJ7651258.1"/>
    <property type="molecule type" value="Genomic_DNA"/>
</dbReference>
<proteinExistence type="predicted"/>
<evidence type="ECO:0000313" key="3">
    <source>
        <dbReference type="EMBL" id="KAJ7651258.1"/>
    </source>
</evidence>
<feature type="domain" description="Protein kinase" evidence="2">
    <location>
        <begin position="91"/>
        <end position="366"/>
    </location>
</feature>
<dbReference type="InterPro" id="IPR000719">
    <property type="entry name" value="Prot_kinase_dom"/>
</dbReference>
<evidence type="ECO:0000259" key="2">
    <source>
        <dbReference type="PROSITE" id="PS50011"/>
    </source>
</evidence>
<dbReference type="SUPFAM" id="SSF56112">
    <property type="entry name" value="Protein kinase-like (PK-like)"/>
    <property type="match status" value="1"/>
</dbReference>
<comment type="caution">
    <text evidence="3">The sequence shown here is derived from an EMBL/GenBank/DDBJ whole genome shotgun (WGS) entry which is preliminary data.</text>
</comment>
<feature type="region of interest" description="Disordered" evidence="1">
    <location>
        <begin position="365"/>
        <end position="393"/>
    </location>
</feature>
<accession>A0AAD7CKP6</accession>
<gene>
    <name evidence="3" type="ORF">FB45DRAFT_1078907</name>
</gene>
<keyword evidence="3" id="KW-0808">Transferase</keyword>
<dbReference type="PROSITE" id="PS50011">
    <property type="entry name" value="PROTEIN_KINASE_DOM"/>
    <property type="match status" value="1"/>
</dbReference>
<dbReference type="SMART" id="SM00220">
    <property type="entry name" value="S_TKc"/>
    <property type="match status" value="1"/>
</dbReference>
<protein>
    <submittedName>
        <fullName evidence="3">Kinase-like domain-containing protein</fullName>
    </submittedName>
</protein>
<dbReference type="Pfam" id="PF07714">
    <property type="entry name" value="PK_Tyr_Ser-Thr"/>
    <property type="match status" value="1"/>
</dbReference>
<dbReference type="GO" id="GO:0004674">
    <property type="term" value="F:protein serine/threonine kinase activity"/>
    <property type="evidence" value="ECO:0007669"/>
    <property type="project" value="TreeGrafter"/>
</dbReference>
<dbReference type="AlphaFoldDB" id="A0AAD7CKP6"/>
<dbReference type="InterPro" id="IPR008271">
    <property type="entry name" value="Ser/Thr_kinase_AS"/>
</dbReference>
<dbReference type="InterPro" id="IPR051681">
    <property type="entry name" value="Ser/Thr_Kinases-Pseudokinases"/>
</dbReference>
<evidence type="ECO:0000313" key="4">
    <source>
        <dbReference type="Proteomes" id="UP001221142"/>
    </source>
</evidence>
<dbReference type="GO" id="GO:0005524">
    <property type="term" value="F:ATP binding"/>
    <property type="evidence" value="ECO:0007669"/>
    <property type="project" value="InterPro"/>
</dbReference>
<dbReference type="Gene3D" id="1.10.510.10">
    <property type="entry name" value="Transferase(Phosphotransferase) domain 1"/>
    <property type="match status" value="1"/>
</dbReference>
<dbReference type="PANTHER" id="PTHR44329">
    <property type="entry name" value="SERINE/THREONINE-PROTEIN KINASE TNNI3K-RELATED"/>
    <property type="match status" value="1"/>
</dbReference>
<keyword evidence="4" id="KW-1185">Reference proteome</keyword>
<organism evidence="3 4">
    <name type="scientific">Roridomyces roridus</name>
    <dbReference type="NCBI Taxonomy" id="1738132"/>
    <lineage>
        <taxon>Eukaryota</taxon>
        <taxon>Fungi</taxon>
        <taxon>Dikarya</taxon>
        <taxon>Basidiomycota</taxon>
        <taxon>Agaricomycotina</taxon>
        <taxon>Agaricomycetes</taxon>
        <taxon>Agaricomycetidae</taxon>
        <taxon>Agaricales</taxon>
        <taxon>Marasmiineae</taxon>
        <taxon>Mycenaceae</taxon>
        <taxon>Roridomyces</taxon>
    </lineage>
</organism>
<reference evidence="3" key="1">
    <citation type="submission" date="2023-03" db="EMBL/GenBank/DDBJ databases">
        <title>Massive genome expansion in bonnet fungi (Mycena s.s.) driven by repeated elements and novel gene families across ecological guilds.</title>
        <authorList>
            <consortium name="Lawrence Berkeley National Laboratory"/>
            <person name="Harder C.B."/>
            <person name="Miyauchi S."/>
            <person name="Viragh M."/>
            <person name="Kuo A."/>
            <person name="Thoen E."/>
            <person name="Andreopoulos B."/>
            <person name="Lu D."/>
            <person name="Skrede I."/>
            <person name="Drula E."/>
            <person name="Henrissat B."/>
            <person name="Morin E."/>
            <person name="Kohler A."/>
            <person name="Barry K."/>
            <person name="LaButti K."/>
            <person name="Morin E."/>
            <person name="Salamov A."/>
            <person name="Lipzen A."/>
            <person name="Mereny Z."/>
            <person name="Hegedus B."/>
            <person name="Baldrian P."/>
            <person name="Stursova M."/>
            <person name="Weitz H."/>
            <person name="Taylor A."/>
            <person name="Grigoriev I.V."/>
            <person name="Nagy L.G."/>
            <person name="Martin F."/>
            <person name="Kauserud H."/>
        </authorList>
    </citation>
    <scope>NUCLEOTIDE SEQUENCE</scope>
    <source>
        <strain evidence="3">9284</strain>
    </source>
</reference>
<dbReference type="Proteomes" id="UP001221142">
    <property type="component" value="Unassembled WGS sequence"/>
</dbReference>
<dbReference type="InterPro" id="IPR001245">
    <property type="entry name" value="Ser-Thr/Tyr_kinase_cat_dom"/>
</dbReference>
<dbReference type="PROSITE" id="PS00108">
    <property type="entry name" value="PROTEIN_KINASE_ST"/>
    <property type="match status" value="1"/>
</dbReference>
<keyword evidence="3" id="KW-0418">Kinase</keyword>
<sequence length="410" mass="45622">MRLTDGTARTQSAQDAQATKLIAWLDGCFHREEEWYKKFLECRGPSAQKLLDLLQDLLDLSPTKQPRLLNALRRLSSESKLYPHCFRLPHLQNKIKTGGGTFSDVYVASLGDQQLAVKEMRVFGEMDIATYEEAFSKEAITWRQLSHPNVLPFYGLFKDGTQLCLVSPWMENGHICKFLKTQPQACNIDKRLSLILDIALGLEYLHKQGIVHADLKGDNILVTPALNACIADFGLSKVAPTPSSLPHFISQPYGTGAVHYQAPELHAFDAGTKLKAADSRSDIYSFGCLMYEVMAGKHPFSNMLNIGAVISEVTNGRRPPCPPPECRLEIRKLNAAWTLVEACWAQNPNERPTAAQVVEALKGTGIGARETKPPGSWDHSSTSRFRRDLGGMQPLPSVPELQMMVYGTHY</sequence>
<evidence type="ECO:0000256" key="1">
    <source>
        <dbReference type="SAM" id="MobiDB-lite"/>
    </source>
</evidence>